<dbReference type="PROSITE" id="PS51257">
    <property type="entry name" value="PROKAR_LIPOPROTEIN"/>
    <property type="match status" value="1"/>
</dbReference>
<protein>
    <submittedName>
        <fullName evidence="5">ABC transporter glutamine-binding protein GlnH</fullName>
    </submittedName>
</protein>
<proteinExistence type="inferred from homology"/>
<dbReference type="Proteomes" id="UP000204221">
    <property type="component" value="Chromosome"/>
</dbReference>
<dbReference type="GO" id="GO:0005576">
    <property type="term" value="C:extracellular region"/>
    <property type="evidence" value="ECO:0007669"/>
    <property type="project" value="TreeGrafter"/>
</dbReference>
<dbReference type="GO" id="GO:0030288">
    <property type="term" value="C:outer membrane-bounded periplasmic space"/>
    <property type="evidence" value="ECO:0007669"/>
    <property type="project" value="TreeGrafter"/>
</dbReference>
<dbReference type="SUPFAM" id="SSF53850">
    <property type="entry name" value="Periplasmic binding protein-like II"/>
    <property type="match status" value="1"/>
</dbReference>
<dbReference type="Pfam" id="PF00497">
    <property type="entry name" value="SBP_bac_3"/>
    <property type="match status" value="1"/>
</dbReference>
<accession>A0A221W0D8</accession>
<name>A0A221W0D8_9PSEU</name>
<evidence type="ECO:0000256" key="4">
    <source>
        <dbReference type="RuleBase" id="RU003744"/>
    </source>
</evidence>
<dbReference type="CDD" id="cd13690">
    <property type="entry name" value="PBP2_GluB"/>
    <property type="match status" value="1"/>
</dbReference>
<comment type="similarity">
    <text evidence="1 4">Belongs to the bacterial solute-binding protein 3 family.</text>
</comment>
<dbReference type="OrthoDB" id="9807888at2"/>
<dbReference type="PANTHER" id="PTHR30085">
    <property type="entry name" value="AMINO ACID ABC TRANSPORTER PERMEASE"/>
    <property type="match status" value="1"/>
</dbReference>
<reference evidence="5 6" key="1">
    <citation type="submission" date="2017-07" db="EMBL/GenBank/DDBJ databases">
        <title>Complete genome sequence of Actinoalloteichus hoggarensis DSM 45943, type strain of Actinoalloteichus hoggarensis.</title>
        <authorList>
            <person name="Ruckert C."/>
            <person name="Nouioui I."/>
            <person name="Willmese J."/>
            <person name="van Wezel G."/>
            <person name="Klenk H.-P."/>
            <person name="Kalinowski J."/>
            <person name="Zotchev S.B."/>
        </authorList>
    </citation>
    <scope>NUCLEOTIDE SEQUENCE [LARGE SCALE GENOMIC DNA]</scope>
    <source>
        <strain evidence="5 6">DSM 45943</strain>
    </source>
</reference>
<dbReference type="InterPro" id="IPR051455">
    <property type="entry name" value="Bact_solute-bind_prot3"/>
</dbReference>
<evidence type="ECO:0000256" key="1">
    <source>
        <dbReference type="ARBA" id="ARBA00010333"/>
    </source>
</evidence>
<keyword evidence="6" id="KW-1185">Reference proteome</keyword>
<dbReference type="AlphaFoldDB" id="A0A221W0D8"/>
<evidence type="ECO:0000313" key="5">
    <source>
        <dbReference type="EMBL" id="ASO19256.1"/>
    </source>
</evidence>
<evidence type="ECO:0000256" key="3">
    <source>
        <dbReference type="ARBA" id="ARBA00022729"/>
    </source>
</evidence>
<dbReference type="PANTHER" id="PTHR30085:SF6">
    <property type="entry name" value="ABC TRANSPORTER GLUTAMINE-BINDING PROTEIN GLNH"/>
    <property type="match status" value="1"/>
</dbReference>
<dbReference type="SMART" id="SM00062">
    <property type="entry name" value="PBPb"/>
    <property type="match status" value="1"/>
</dbReference>
<gene>
    <name evidence="5" type="primary">glnH1</name>
    <name evidence="5" type="ORF">AHOG_08055</name>
</gene>
<dbReference type="InterPro" id="IPR018313">
    <property type="entry name" value="SBP_3_CS"/>
</dbReference>
<evidence type="ECO:0000256" key="2">
    <source>
        <dbReference type="ARBA" id="ARBA00022448"/>
    </source>
</evidence>
<dbReference type="Gene3D" id="3.40.190.10">
    <property type="entry name" value="Periplasmic binding protein-like II"/>
    <property type="match status" value="2"/>
</dbReference>
<dbReference type="RefSeq" id="WP_093940794.1">
    <property type="nucleotide sequence ID" value="NZ_CP022521.1"/>
</dbReference>
<keyword evidence="2" id="KW-0813">Transport</keyword>
<evidence type="ECO:0000313" key="6">
    <source>
        <dbReference type="Proteomes" id="UP000204221"/>
    </source>
</evidence>
<keyword evidence="3" id="KW-0732">Signal</keyword>
<sequence length="297" mass="32009">MKIRNLAVTLLVGGLALSACGREGGPGEDAAEPVDREVASDVALEGSPTFDAMQERGGVVIGVKEDQPGLGLLDPTTGEYSGFDVEIARLIAAELGFDPADDITYQAIPSASREQAIANGQVDYYVGTYTINDGRKEQIDFAGPYFIAGQDLLVRADEEEITGPDALEGKVVCSVTGSTPIQRVRDEGLTEESNIREYQLYSECVEQLRNGQVDAVTTDDAILLGYAAENSDELRVVGETFSEEPYGIGLPLGDEVLRNAMNDILDEARENGQWQEIYDATLGQSGTTVEQPEVDRY</sequence>
<dbReference type="InterPro" id="IPR001638">
    <property type="entry name" value="Solute-binding_3/MltF_N"/>
</dbReference>
<dbReference type="KEGG" id="ahg:AHOG_08055"/>
<dbReference type="PROSITE" id="PS01039">
    <property type="entry name" value="SBP_BACTERIAL_3"/>
    <property type="match status" value="1"/>
</dbReference>
<dbReference type="GO" id="GO:0006865">
    <property type="term" value="P:amino acid transport"/>
    <property type="evidence" value="ECO:0007669"/>
    <property type="project" value="TreeGrafter"/>
</dbReference>
<dbReference type="EMBL" id="CP022521">
    <property type="protein sequence ID" value="ASO19256.1"/>
    <property type="molecule type" value="Genomic_DNA"/>
</dbReference>
<organism evidence="5 6">
    <name type="scientific">Actinoalloteichus hoggarensis</name>
    <dbReference type="NCBI Taxonomy" id="1470176"/>
    <lineage>
        <taxon>Bacteria</taxon>
        <taxon>Bacillati</taxon>
        <taxon>Actinomycetota</taxon>
        <taxon>Actinomycetes</taxon>
        <taxon>Pseudonocardiales</taxon>
        <taxon>Pseudonocardiaceae</taxon>
        <taxon>Actinoalloteichus</taxon>
    </lineage>
</organism>